<gene>
    <name evidence="1" type="primary">ORF60251</name>
</gene>
<dbReference type="EMBL" id="HACG01019946">
    <property type="protein sequence ID" value="CEK66811.1"/>
    <property type="molecule type" value="Transcribed_RNA"/>
</dbReference>
<accession>A0A0B6ZG32</accession>
<reference evidence="1" key="1">
    <citation type="submission" date="2014-12" db="EMBL/GenBank/DDBJ databases">
        <title>Insight into the proteome of Arion vulgaris.</title>
        <authorList>
            <person name="Aradska J."/>
            <person name="Bulat T."/>
            <person name="Smidak R."/>
            <person name="Sarate P."/>
            <person name="Gangsoo J."/>
            <person name="Sialana F."/>
            <person name="Bilban M."/>
            <person name="Lubec G."/>
        </authorList>
    </citation>
    <scope>NUCLEOTIDE SEQUENCE</scope>
    <source>
        <tissue evidence="1">Skin</tissue>
    </source>
</reference>
<dbReference type="AlphaFoldDB" id="A0A0B6ZG32"/>
<protein>
    <submittedName>
        <fullName evidence="1">Uncharacterized protein</fullName>
    </submittedName>
</protein>
<evidence type="ECO:0000313" key="1">
    <source>
        <dbReference type="EMBL" id="CEK66811.1"/>
    </source>
</evidence>
<proteinExistence type="predicted"/>
<sequence>MLQNSIDCYNRISSDSFGQLGHNLEFKAEKFSLYSHIQDHTYTGHTRAHHQVTVTYICHIHTLTLKSDKHTHARTHARTHTHTLNPFTP</sequence>
<name>A0A0B6ZG32_9EUPU</name>
<organism evidence="1">
    <name type="scientific">Arion vulgaris</name>
    <dbReference type="NCBI Taxonomy" id="1028688"/>
    <lineage>
        <taxon>Eukaryota</taxon>
        <taxon>Metazoa</taxon>
        <taxon>Spiralia</taxon>
        <taxon>Lophotrochozoa</taxon>
        <taxon>Mollusca</taxon>
        <taxon>Gastropoda</taxon>
        <taxon>Heterobranchia</taxon>
        <taxon>Euthyneura</taxon>
        <taxon>Panpulmonata</taxon>
        <taxon>Eupulmonata</taxon>
        <taxon>Stylommatophora</taxon>
        <taxon>Helicina</taxon>
        <taxon>Arionoidea</taxon>
        <taxon>Arionidae</taxon>
        <taxon>Arion</taxon>
    </lineage>
</organism>